<feature type="non-terminal residue" evidence="2">
    <location>
        <position position="183"/>
    </location>
</feature>
<feature type="transmembrane region" description="Helical" evidence="1">
    <location>
        <begin position="109"/>
        <end position="133"/>
    </location>
</feature>
<gene>
    <name evidence="2" type="ORF">OU415_36150</name>
</gene>
<evidence type="ECO:0000313" key="3">
    <source>
        <dbReference type="Proteomes" id="UP001210380"/>
    </source>
</evidence>
<dbReference type="Proteomes" id="UP001210380">
    <property type="component" value="Unassembled WGS sequence"/>
</dbReference>
<feature type="transmembrane region" description="Helical" evidence="1">
    <location>
        <begin position="72"/>
        <end position="89"/>
    </location>
</feature>
<name>A0ABT4VAA4_9PSEU</name>
<evidence type="ECO:0000256" key="1">
    <source>
        <dbReference type="SAM" id="Phobius"/>
    </source>
</evidence>
<accession>A0ABT4VAA4</accession>
<feature type="transmembrane region" description="Helical" evidence="1">
    <location>
        <begin position="6"/>
        <end position="28"/>
    </location>
</feature>
<dbReference type="EMBL" id="JAQGLA010000127">
    <property type="protein sequence ID" value="MDA3630905.1"/>
    <property type="molecule type" value="Genomic_DNA"/>
</dbReference>
<protein>
    <submittedName>
        <fullName evidence="2">Fe-S oxidoreductase</fullName>
    </submittedName>
</protein>
<evidence type="ECO:0000313" key="2">
    <source>
        <dbReference type="EMBL" id="MDA3630905.1"/>
    </source>
</evidence>
<keyword evidence="1" id="KW-0812">Transmembrane</keyword>
<keyword evidence="1" id="KW-1133">Transmembrane helix</keyword>
<reference evidence="2 3" key="1">
    <citation type="submission" date="2022-11" db="EMBL/GenBank/DDBJ databases">
        <title>Draft genome sequence of Saccharopolyspora sp. WRP15-2 isolated from rhizosphere soils of wild rice in Thailand.</title>
        <authorList>
            <person name="Duangmal K."/>
            <person name="Kammanee S."/>
            <person name="Muangham S."/>
        </authorList>
    </citation>
    <scope>NUCLEOTIDE SEQUENCE [LARGE SCALE GENOMIC DNA]</scope>
    <source>
        <strain evidence="2 3">WRP15-2</strain>
    </source>
</reference>
<proteinExistence type="predicted"/>
<keyword evidence="3" id="KW-1185">Reference proteome</keyword>
<keyword evidence="1" id="KW-0472">Membrane</keyword>
<sequence length="183" mass="20088">MGAVQITLGAISVALGVVAWSMFAATIARFVRIIRLGQPDGTRNGPVMARLATLVKEFAAHTRMNKFRNVGVWHWLVMWGFLIGSLALFEAYGEVFVPTWGWPFLSDLAIYGLLMEILGVGTVVGILVLIVIRQLNHPRRADRVSRFQGSNFKWAYFIEAVVLVEGVGILGVRAAKSALGVHP</sequence>
<organism evidence="2 3">
    <name type="scientific">Saccharopolyspora oryzae</name>
    <dbReference type="NCBI Taxonomy" id="2997343"/>
    <lineage>
        <taxon>Bacteria</taxon>
        <taxon>Bacillati</taxon>
        <taxon>Actinomycetota</taxon>
        <taxon>Actinomycetes</taxon>
        <taxon>Pseudonocardiales</taxon>
        <taxon>Pseudonocardiaceae</taxon>
        <taxon>Saccharopolyspora</taxon>
    </lineage>
</organism>
<feature type="transmembrane region" description="Helical" evidence="1">
    <location>
        <begin position="154"/>
        <end position="175"/>
    </location>
</feature>
<comment type="caution">
    <text evidence="2">The sequence shown here is derived from an EMBL/GenBank/DDBJ whole genome shotgun (WGS) entry which is preliminary data.</text>
</comment>